<dbReference type="InterPro" id="IPR053157">
    <property type="entry name" value="Sterol_Uptake_Regulator"/>
</dbReference>
<feature type="region of interest" description="Disordered" evidence="2">
    <location>
        <begin position="52"/>
        <end position="77"/>
    </location>
</feature>
<evidence type="ECO:0000313" key="4">
    <source>
        <dbReference type="EMBL" id="KAF2657601.1"/>
    </source>
</evidence>
<dbReference type="PANTHER" id="PTHR47784">
    <property type="entry name" value="STEROL UPTAKE CONTROL PROTEIN 2"/>
    <property type="match status" value="1"/>
</dbReference>
<evidence type="ECO:0000313" key="5">
    <source>
        <dbReference type="Proteomes" id="UP000799324"/>
    </source>
</evidence>
<reference evidence="4" key="1">
    <citation type="journal article" date="2020" name="Stud. Mycol.">
        <title>101 Dothideomycetes genomes: a test case for predicting lifestyles and emergence of pathogens.</title>
        <authorList>
            <person name="Haridas S."/>
            <person name="Albert R."/>
            <person name="Binder M."/>
            <person name="Bloem J."/>
            <person name="Labutti K."/>
            <person name="Salamov A."/>
            <person name="Andreopoulos B."/>
            <person name="Baker S."/>
            <person name="Barry K."/>
            <person name="Bills G."/>
            <person name="Bluhm B."/>
            <person name="Cannon C."/>
            <person name="Castanera R."/>
            <person name="Culley D."/>
            <person name="Daum C."/>
            <person name="Ezra D."/>
            <person name="Gonzalez J."/>
            <person name="Henrissat B."/>
            <person name="Kuo A."/>
            <person name="Liang C."/>
            <person name="Lipzen A."/>
            <person name="Lutzoni F."/>
            <person name="Magnuson J."/>
            <person name="Mondo S."/>
            <person name="Nolan M."/>
            <person name="Ohm R."/>
            <person name="Pangilinan J."/>
            <person name="Park H.-J."/>
            <person name="Ramirez L."/>
            <person name="Alfaro M."/>
            <person name="Sun H."/>
            <person name="Tritt A."/>
            <person name="Yoshinaga Y."/>
            <person name="Zwiers L.-H."/>
            <person name="Turgeon B."/>
            <person name="Goodwin S."/>
            <person name="Spatafora J."/>
            <person name="Crous P."/>
            <person name="Grigoriev I."/>
        </authorList>
    </citation>
    <scope>NUCLEOTIDE SEQUENCE</scope>
    <source>
        <strain evidence="4">CBS 122681</strain>
    </source>
</reference>
<dbReference type="GO" id="GO:0001228">
    <property type="term" value="F:DNA-binding transcription activator activity, RNA polymerase II-specific"/>
    <property type="evidence" value="ECO:0007669"/>
    <property type="project" value="TreeGrafter"/>
</dbReference>
<dbReference type="OrthoDB" id="5386330at2759"/>
<dbReference type="SUPFAM" id="SSF57701">
    <property type="entry name" value="Zn2/Cys6 DNA-binding domain"/>
    <property type="match status" value="1"/>
</dbReference>
<dbReference type="AlphaFoldDB" id="A0A6A6TE64"/>
<evidence type="ECO:0000256" key="2">
    <source>
        <dbReference type="SAM" id="MobiDB-lite"/>
    </source>
</evidence>
<dbReference type="PANTHER" id="PTHR47784:SF4">
    <property type="entry name" value="ZN(II)2CYS6 TRANSCRIPTION FACTOR (EUROFUNG)"/>
    <property type="match status" value="1"/>
</dbReference>
<sequence length="388" mass="44554">MEHERTKVRKAHKKSRNGCLPCKARHVKCDETKPNCVHCQKYDQICAYPVRKTQRSPNDSPDQIITTPSSVEGPPSQPHDHVLNIDHLRLLHHFTTVTAKTLTADPEDQDVHHTHAIKLAFDFPFLLEGVLALAALHLSRLEPSFREKYLAQAQKHHAAALSQFRSDITDLDASNFEAVFYFAATLDPYSFALSVNDRDSPVNLLDNMIHNFALTRRVRPMVSQYYPWVQGSELHRIVPKDVQGIDLKHPPSETELSKLRRFSEVTQHIYPADINEAYGNAIQTLEVIFDIAKWSPKPPSDSLVKIWIYFITPRFLELLSERQPGALVIFAHYAVLFKRSPHYWFFDGLAERILGIATALVPIEWSAWLNWPKEQIRAEHNPQEDTPK</sequence>
<dbReference type="PROSITE" id="PS50048">
    <property type="entry name" value="ZN2_CY6_FUNGAL_2"/>
    <property type="match status" value="1"/>
</dbReference>
<feature type="compositionally biased region" description="Polar residues" evidence="2">
    <location>
        <begin position="55"/>
        <end position="70"/>
    </location>
</feature>
<dbReference type="InterPro" id="IPR021858">
    <property type="entry name" value="Fun_TF"/>
</dbReference>
<dbReference type="Pfam" id="PF00172">
    <property type="entry name" value="Zn_clus"/>
    <property type="match status" value="1"/>
</dbReference>
<proteinExistence type="predicted"/>
<organism evidence="4 5">
    <name type="scientific">Lophiostoma macrostomum CBS 122681</name>
    <dbReference type="NCBI Taxonomy" id="1314788"/>
    <lineage>
        <taxon>Eukaryota</taxon>
        <taxon>Fungi</taxon>
        <taxon>Dikarya</taxon>
        <taxon>Ascomycota</taxon>
        <taxon>Pezizomycotina</taxon>
        <taxon>Dothideomycetes</taxon>
        <taxon>Pleosporomycetidae</taxon>
        <taxon>Pleosporales</taxon>
        <taxon>Lophiostomataceae</taxon>
        <taxon>Lophiostoma</taxon>
    </lineage>
</organism>
<dbReference type="EMBL" id="MU004323">
    <property type="protein sequence ID" value="KAF2657601.1"/>
    <property type="molecule type" value="Genomic_DNA"/>
</dbReference>
<dbReference type="Gene3D" id="4.10.240.10">
    <property type="entry name" value="Zn(2)-C6 fungal-type DNA-binding domain"/>
    <property type="match status" value="1"/>
</dbReference>
<evidence type="ECO:0000259" key="3">
    <source>
        <dbReference type="PROSITE" id="PS50048"/>
    </source>
</evidence>
<name>A0A6A6TE64_9PLEO</name>
<gene>
    <name evidence="4" type="ORF">K491DRAFT_714261</name>
</gene>
<dbReference type="InterPro" id="IPR036864">
    <property type="entry name" value="Zn2-C6_fun-type_DNA-bd_sf"/>
</dbReference>
<protein>
    <recommendedName>
        <fullName evidence="3">Zn(2)-C6 fungal-type domain-containing protein</fullName>
    </recommendedName>
</protein>
<dbReference type="Proteomes" id="UP000799324">
    <property type="component" value="Unassembled WGS sequence"/>
</dbReference>
<dbReference type="PROSITE" id="PS00463">
    <property type="entry name" value="ZN2_CY6_FUNGAL_1"/>
    <property type="match status" value="1"/>
</dbReference>
<evidence type="ECO:0000256" key="1">
    <source>
        <dbReference type="ARBA" id="ARBA00023242"/>
    </source>
</evidence>
<keyword evidence="5" id="KW-1185">Reference proteome</keyword>
<dbReference type="InterPro" id="IPR001138">
    <property type="entry name" value="Zn2Cys6_DnaBD"/>
</dbReference>
<dbReference type="CDD" id="cd00067">
    <property type="entry name" value="GAL4"/>
    <property type="match status" value="1"/>
</dbReference>
<dbReference type="GO" id="GO:0008270">
    <property type="term" value="F:zinc ion binding"/>
    <property type="evidence" value="ECO:0007669"/>
    <property type="project" value="InterPro"/>
</dbReference>
<accession>A0A6A6TE64</accession>
<dbReference type="Pfam" id="PF11951">
    <property type="entry name" value="Fungal_trans_2"/>
    <property type="match status" value="1"/>
</dbReference>
<keyword evidence="1" id="KW-0539">Nucleus</keyword>
<feature type="domain" description="Zn(2)-C6 fungal-type" evidence="3">
    <location>
        <begin position="18"/>
        <end position="48"/>
    </location>
</feature>
<dbReference type="SMART" id="SM00066">
    <property type="entry name" value="GAL4"/>
    <property type="match status" value="1"/>
</dbReference>